<evidence type="ECO:0000256" key="1">
    <source>
        <dbReference type="ARBA" id="ARBA00022741"/>
    </source>
</evidence>
<reference evidence="4" key="1">
    <citation type="submission" date="2021-01" db="EMBL/GenBank/DDBJ databases">
        <title>Adiantum capillus-veneris genome.</title>
        <authorList>
            <person name="Fang Y."/>
            <person name="Liao Q."/>
        </authorList>
    </citation>
    <scope>NUCLEOTIDE SEQUENCE</scope>
    <source>
        <strain evidence="4">H3</strain>
        <tissue evidence="4">Leaf</tissue>
    </source>
</reference>
<evidence type="ECO:0000256" key="2">
    <source>
        <dbReference type="ARBA" id="ARBA00022840"/>
    </source>
</evidence>
<dbReference type="OrthoDB" id="346907at2759"/>
<dbReference type="SUPFAM" id="SSF56112">
    <property type="entry name" value="Protein kinase-like (PK-like)"/>
    <property type="match status" value="1"/>
</dbReference>
<dbReference type="SMART" id="SM00220">
    <property type="entry name" value="S_TKc"/>
    <property type="match status" value="1"/>
</dbReference>
<dbReference type="GO" id="GO:0004674">
    <property type="term" value="F:protein serine/threonine kinase activity"/>
    <property type="evidence" value="ECO:0007669"/>
    <property type="project" value="TreeGrafter"/>
</dbReference>
<dbReference type="PANTHER" id="PTHR24346">
    <property type="entry name" value="MAP/MICROTUBULE AFFINITY-REGULATING KINASE"/>
    <property type="match status" value="1"/>
</dbReference>
<protein>
    <recommendedName>
        <fullName evidence="3">Protein kinase domain-containing protein</fullName>
    </recommendedName>
</protein>
<feature type="domain" description="Protein kinase" evidence="3">
    <location>
        <begin position="124"/>
        <end position="441"/>
    </location>
</feature>
<keyword evidence="1" id="KW-0547">Nucleotide-binding</keyword>
<dbReference type="Proteomes" id="UP000886520">
    <property type="component" value="Chromosome 18"/>
</dbReference>
<evidence type="ECO:0000313" key="4">
    <source>
        <dbReference type="EMBL" id="KAI5066516.1"/>
    </source>
</evidence>
<keyword evidence="2" id="KW-0067">ATP-binding</keyword>
<dbReference type="GO" id="GO:0035556">
    <property type="term" value="P:intracellular signal transduction"/>
    <property type="evidence" value="ECO:0007669"/>
    <property type="project" value="TreeGrafter"/>
</dbReference>
<dbReference type="Pfam" id="PF00069">
    <property type="entry name" value="Pkinase"/>
    <property type="match status" value="1"/>
</dbReference>
<dbReference type="InterPro" id="IPR011009">
    <property type="entry name" value="Kinase-like_dom_sf"/>
</dbReference>
<dbReference type="GO" id="GO:0005737">
    <property type="term" value="C:cytoplasm"/>
    <property type="evidence" value="ECO:0007669"/>
    <property type="project" value="TreeGrafter"/>
</dbReference>
<dbReference type="EMBL" id="JABFUD020000018">
    <property type="protein sequence ID" value="KAI5066516.1"/>
    <property type="molecule type" value="Genomic_DNA"/>
</dbReference>
<dbReference type="PANTHER" id="PTHR24346:SF30">
    <property type="entry name" value="MATERNAL EMBRYONIC LEUCINE ZIPPER KINASE"/>
    <property type="match status" value="1"/>
</dbReference>
<evidence type="ECO:0000313" key="5">
    <source>
        <dbReference type="Proteomes" id="UP000886520"/>
    </source>
</evidence>
<organism evidence="4 5">
    <name type="scientific">Adiantum capillus-veneris</name>
    <name type="common">Maidenhair fern</name>
    <dbReference type="NCBI Taxonomy" id="13818"/>
    <lineage>
        <taxon>Eukaryota</taxon>
        <taxon>Viridiplantae</taxon>
        <taxon>Streptophyta</taxon>
        <taxon>Embryophyta</taxon>
        <taxon>Tracheophyta</taxon>
        <taxon>Polypodiopsida</taxon>
        <taxon>Polypodiidae</taxon>
        <taxon>Polypodiales</taxon>
        <taxon>Pteridineae</taxon>
        <taxon>Pteridaceae</taxon>
        <taxon>Vittarioideae</taxon>
        <taxon>Adiantum</taxon>
    </lineage>
</organism>
<dbReference type="Gene3D" id="1.10.510.10">
    <property type="entry name" value="Transferase(Phosphotransferase) domain 1"/>
    <property type="match status" value="1"/>
</dbReference>
<name>A0A9D4UEK2_ADICA</name>
<dbReference type="GO" id="GO:0005524">
    <property type="term" value="F:ATP binding"/>
    <property type="evidence" value="ECO:0007669"/>
    <property type="project" value="UniProtKB-KW"/>
</dbReference>
<dbReference type="PROSITE" id="PS50011">
    <property type="entry name" value="PROTEIN_KINASE_DOM"/>
    <property type="match status" value="1"/>
</dbReference>
<proteinExistence type="predicted"/>
<evidence type="ECO:0000259" key="3">
    <source>
        <dbReference type="PROSITE" id="PS50011"/>
    </source>
</evidence>
<accession>A0A9D4UEK2</accession>
<dbReference type="InterPro" id="IPR000719">
    <property type="entry name" value="Prot_kinase_dom"/>
</dbReference>
<keyword evidence="5" id="KW-1185">Reference proteome</keyword>
<sequence length="441" mass="50320">MECIVVMGAVAAVLQTLQIIGKSLQALRDWCEESDDISAAHTAHKTEVWKLLKEQKKLEEDYVQLPPEDQSYLHWLTVTITKDLEFLHSELKKQGRGRALSCFRAVPDMEIYMTKVDECLRRARIFIDHVGTSQAGTSQAQSIRSNVDQLRHEQSEHREILWSFTARGKLLTQKQIQKLCPYFQKTKKLLILKPGYEEEEGEVYLIEEVSMGRPTERASRRVRLCSLTFWLREVSSPYVAKIARVIETEFCFYVYSEVGDCRPLRDWLQGDQAPAGGNSKDLIRTLCEGVSYMHDNRMVHKNINSKNVLVKADGSACVLAGLIETKWMLQDSDNVENEDSQDARWRMLYESPERRVGTTALYAPACDIYSLGVVMAEIILRVSFFDEPSLESKEGVDHFVETKSVSQSLSPDAALLLEWYGKCTHHIGAMRPSVDTIMKSL</sequence>
<gene>
    <name evidence="4" type="ORF">GOP47_0019140</name>
</gene>
<comment type="caution">
    <text evidence="4">The sequence shown here is derived from an EMBL/GenBank/DDBJ whole genome shotgun (WGS) entry which is preliminary data.</text>
</comment>
<dbReference type="AlphaFoldDB" id="A0A9D4UEK2"/>